<sequence length="269" mass="29344">MPTIPPGGNQPHRLRQVAESFGTHAERYDRTRPRYPDALIERIVAAGPGPELLDVGTGTGIAARQFQAAGCKVLGVEPDERMADLARHTGVECEVSTFETWDAAGRTFDTVAAGQTWHWVDPVAGAAKAAEVLRPGGRLALFWNVFQPPADLNEAFAAAYRRVLPEMPAYDSVMPLMEAYSAMFTHAADGFREVGAFSDPEQWHFDWERSYTREEWLDQVPTHGGSNRLPPAKLDELLSAIGAAIDANGGAFTMRYTAVVITATRTATS</sequence>
<keyword evidence="2 5" id="KW-0489">Methyltransferase</keyword>
<evidence type="ECO:0000256" key="3">
    <source>
        <dbReference type="ARBA" id="ARBA00022679"/>
    </source>
</evidence>
<dbReference type="GO" id="GO:0032259">
    <property type="term" value="P:methylation"/>
    <property type="evidence" value="ECO:0007669"/>
    <property type="project" value="UniProtKB-KW"/>
</dbReference>
<protein>
    <submittedName>
        <fullName evidence="5">Class I SAM-dependent methyltransferase</fullName>
    </submittedName>
</protein>
<dbReference type="Proteomes" id="UP000295258">
    <property type="component" value="Unassembled WGS sequence"/>
</dbReference>
<dbReference type="Pfam" id="PF08241">
    <property type="entry name" value="Methyltransf_11"/>
    <property type="match status" value="1"/>
</dbReference>
<dbReference type="PANTHER" id="PTHR44942">
    <property type="entry name" value="METHYLTRANSF_11 DOMAIN-CONTAINING PROTEIN"/>
    <property type="match status" value="1"/>
</dbReference>
<evidence type="ECO:0000313" key="5">
    <source>
        <dbReference type="EMBL" id="TDD11002.1"/>
    </source>
</evidence>
<keyword evidence="6" id="KW-1185">Reference proteome</keyword>
<accession>A0A4R4VY15</accession>
<reference evidence="5 6" key="1">
    <citation type="submission" date="2019-03" db="EMBL/GenBank/DDBJ databases">
        <title>Draft genome sequences of novel Actinobacteria.</title>
        <authorList>
            <person name="Sahin N."/>
            <person name="Ay H."/>
            <person name="Saygin H."/>
        </authorList>
    </citation>
    <scope>NUCLEOTIDE SEQUENCE [LARGE SCALE GENOMIC DNA]</scope>
    <source>
        <strain evidence="5 6">KC310</strain>
    </source>
</reference>
<dbReference type="GO" id="GO:0008757">
    <property type="term" value="F:S-adenosylmethionine-dependent methyltransferase activity"/>
    <property type="evidence" value="ECO:0007669"/>
    <property type="project" value="InterPro"/>
</dbReference>
<dbReference type="RefSeq" id="WP_132592982.1">
    <property type="nucleotide sequence ID" value="NZ_SMKO01000010.1"/>
</dbReference>
<feature type="domain" description="Methyltransferase type 11" evidence="4">
    <location>
        <begin position="53"/>
        <end position="140"/>
    </location>
</feature>
<dbReference type="CDD" id="cd02440">
    <property type="entry name" value="AdoMet_MTases"/>
    <property type="match status" value="1"/>
</dbReference>
<proteinExistence type="inferred from homology"/>
<dbReference type="Gene3D" id="3.40.50.150">
    <property type="entry name" value="Vaccinia Virus protein VP39"/>
    <property type="match status" value="1"/>
</dbReference>
<gene>
    <name evidence="5" type="ORF">E1292_06410</name>
</gene>
<name>A0A4R4VY15_9ACTN</name>
<keyword evidence="3 5" id="KW-0808">Transferase</keyword>
<dbReference type="SUPFAM" id="SSF53335">
    <property type="entry name" value="S-adenosyl-L-methionine-dependent methyltransferases"/>
    <property type="match status" value="1"/>
</dbReference>
<dbReference type="InterPro" id="IPR029063">
    <property type="entry name" value="SAM-dependent_MTases_sf"/>
</dbReference>
<organism evidence="5 6">
    <name type="scientific">Nonomuraea deserti</name>
    <dbReference type="NCBI Taxonomy" id="1848322"/>
    <lineage>
        <taxon>Bacteria</taxon>
        <taxon>Bacillati</taxon>
        <taxon>Actinomycetota</taxon>
        <taxon>Actinomycetes</taxon>
        <taxon>Streptosporangiales</taxon>
        <taxon>Streptosporangiaceae</taxon>
        <taxon>Nonomuraea</taxon>
    </lineage>
</organism>
<comment type="similarity">
    <text evidence="1">Belongs to the methyltransferase superfamily.</text>
</comment>
<dbReference type="AlphaFoldDB" id="A0A4R4VY15"/>
<evidence type="ECO:0000256" key="1">
    <source>
        <dbReference type="ARBA" id="ARBA00008361"/>
    </source>
</evidence>
<evidence type="ECO:0000313" key="6">
    <source>
        <dbReference type="Proteomes" id="UP000295258"/>
    </source>
</evidence>
<comment type="caution">
    <text evidence="5">The sequence shown here is derived from an EMBL/GenBank/DDBJ whole genome shotgun (WGS) entry which is preliminary data.</text>
</comment>
<dbReference type="InterPro" id="IPR051052">
    <property type="entry name" value="Diverse_substrate_MTase"/>
</dbReference>
<evidence type="ECO:0000259" key="4">
    <source>
        <dbReference type="Pfam" id="PF08241"/>
    </source>
</evidence>
<dbReference type="InterPro" id="IPR013216">
    <property type="entry name" value="Methyltransf_11"/>
</dbReference>
<dbReference type="EMBL" id="SMKO01000010">
    <property type="protein sequence ID" value="TDD11002.1"/>
    <property type="molecule type" value="Genomic_DNA"/>
</dbReference>
<dbReference type="PANTHER" id="PTHR44942:SF4">
    <property type="entry name" value="METHYLTRANSFERASE TYPE 11 DOMAIN-CONTAINING PROTEIN"/>
    <property type="match status" value="1"/>
</dbReference>
<evidence type="ECO:0000256" key="2">
    <source>
        <dbReference type="ARBA" id="ARBA00022603"/>
    </source>
</evidence>